<reference evidence="2" key="1">
    <citation type="submission" date="2021-07" db="EMBL/GenBank/DDBJ databases">
        <title>Candidatus Kaistella beijingensis sp. nov. isolated from a municipal wastewater treatment plant is involved in sludge foaming.</title>
        <authorList>
            <person name="Song Y."/>
            <person name="Liu S.-J."/>
        </authorList>
    </citation>
    <scope>NUCLEOTIDE SEQUENCE</scope>
    <source>
        <strain evidence="2">DSM 43998</strain>
    </source>
</reference>
<dbReference type="InterPro" id="IPR046198">
    <property type="entry name" value="DUF6230"/>
</dbReference>
<dbReference type="EMBL" id="CP079105">
    <property type="protein sequence ID" value="QXQ13102.1"/>
    <property type="molecule type" value="Genomic_DNA"/>
</dbReference>
<evidence type="ECO:0000313" key="2">
    <source>
        <dbReference type="EMBL" id="QXQ13102.1"/>
    </source>
</evidence>
<keyword evidence="1" id="KW-0812">Transmembrane</keyword>
<proteinExistence type="predicted"/>
<feature type="transmembrane region" description="Helical" evidence="1">
    <location>
        <begin position="12"/>
        <end position="43"/>
    </location>
</feature>
<evidence type="ECO:0000256" key="1">
    <source>
        <dbReference type="SAM" id="Phobius"/>
    </source>
</evidence>
<protein>
    <recommendedName>
        <fullName evidence="4">Cholesterol esterase</fullName>
    </recommendedName>
</protein>
<dbReference type="Pfam" id="PF19741">
    <property type="entry name" value="DUF6230"/>
    <property type="match status" value="1"/>
</dbReference>
<evidence type="ECO:0000313" key="3">
    <source>
        <dbReference type="Proteomes" id="UP000887023"/>
    </source>
</evidence>
<dbReference type="RefSeq" id="WP_157079826.1">
    <property type="nucleotide sequence ID" value="NZ_CBCRUZ010000011.1"/>
</dbReference>
<evidence type="ECO:0008006" key="4">
    <source>
        <dbReference type="Google" id="ProtNLM"/>
    </source>
</evidence>
<name>A0ABX8S5J9_9ACTN</name>
<accession>A0ABX8S5J9</accession>
<dbReference type="Proteomes" id="UP000887023">
    <property type="component" value="Chromosome"/>
</dbReference>
<gene>
    <name evidence="2" type="ORF">KV203_14550</name>
</gene>
<keyword evidence="1" id="KW-0472">Membrane</keyword>
<sequence>MSVTRGGTSWRRFVVLGIPALVGVAVLAGMLLFGVLPLGLYVVGHDVQIASATDRGNAPQGLTAYVDVQQMKNGGSREPVAMAYVPQATLPDGLCLSLALTFPLIGTNTLRLDFTGHTVAREVTVAAADFRAGATRLTAASTDGADVRPDRSNLDRPVRLGLDAAELGGAAGGFGADIPGSTDIAQLAASAKKTVIAGTFRMSGIRLPRIGHGAGVEHGACYQPGAR</sequence>
<keyword evidence="3" id="KW-1185">Reference proteome</keyword>
<organism evidence="2 3">
    <name type="scientific">Skermania pinensis</name>
    <dbReference type="NCBI Taxonomy" id="39122"/>
    <lineage>
        <taxon>Bacteria</taxon>
        <taxon>Bacillati</taxon>
        <taxon>Actinomycetota</taxon>
        <taxon>Actinomycetes</taxon>
        <taxon>Mycobacteriales</taxon>
        <taxon>Gordoniaceae</taxon>
        <taxon>Skermania</taxon>
    </lineage>
</organism>
<keyword evidence="1" id="KW-1133">Transmembrane helix</keyword>